<dbReference type="RefSeq" id="WP_311371828.1">
    <property type="nucleotide sequence ID" value="NZ_JAMZMH010000001.1"/>
</dbReference>
<dbReference type="CDD" id="cd08436">
    <property type="entry name" value="PBP2_LTTR_like_3"/>
    <property type="match status" value="1"/>
</dbReference>
<dbReference type="SUPFAM" id="SSF53850">
    <property type="entry name" value="Periplasmic binding protein-like II"/>
    <property type="match status" value="1"/>
</dbReference>
<dbReference type="Gene3D" id="3.40.190.290">
    <property type="match status" value="1"/>
</dbReference>
<evidence type="ECO:0000313" key="7">
    <source>
        <dbReference type="Proteomes" id="UP001180729"/>
    </source>
</evidence>
<dbReference type="GO" id="GO:0003677">
    <property type="term" value="F:DNA binding"/>
    <property type="evidence" value="ECO:0007669"/>
    <property type="project" value="UniProtKB-KW"/>
</dbReference>
<dbReference type="Pfam" id="PF03466">
    <property type="entry name" value="LysR_substrate"/>
    <property type="match status" value="1"/>
</dbReference>
<dbReference type="PANTHER" id="PTHR30346">
    <property type="entry name" value="TRANSCRIPTIONAL DUAL REGULATOR HCAR-RELATED"/>
    <property type="match status" value="1"/>
</dbReference>
<accession>A0AAE4FYY6</accession>
<dbReference type="Gene3D" id="1.10.10.10">
    <property type="entry name" value="Winged helix-like DNA-binding domain superfamily/Winged helix DNA-binding domain"/>
    <property type="match status" value="1"/>
</dbReference>
<organism evidence="6 7">
    <name type="scientific">Actinomyces oris</name>
    <dbReference type="NCBI Taxonomy" id="544580"/>
    <lineage>
        <taxon>Bacteria</taxon>
        <taxon>Bacillati</taxon>
        <taxon>Actinomycetota</taxon>
        <taxon>Actinomycetes</taxon>
        <taxon>Actinomycetales</taxon>
        <taxon>Actinomycetaceae</taxon>
        <taxon>Actinomyces</taxon>
    </lineage>
</organism>
<keyword evidence="3" id="KW-0238">DNA-binding</keyword>
<dbReference type="InterPro" id="IPR036390">
    <property type="entry name" value="WH_DNA-bd_sf"/>
</dbReference>
<comment type="caution">
    <text evidence="6">The sequence shown here is derived from an EMBL/GenBank/DDBJ whole genome shotgun (WGS) entry which is preliminary data.</text>
</comment>
<dbReference type="SUPFAM" id="SSF46785">
    <property type="entry name" value="Winged helix' DNA-binding domain"/>
    <property type="match status" value="1"/>
</dbReference>
<dbReference type="FunFam" id="1.10.10.10:FF:000001">
    <property type="entry name" value="LysR family transcriptional regulator"/>
    <property type="match status" value="1"/>
</dbReference>
<dbReference type="EMBL" id="JAMZMH010000001">
    <property type="protein sequence ID" value="MDT0247468.1"/>
    <property type="molecule type" value="Genomic_DNA"/>
</dbReference>
<sequence>MELQQLRYAVAIAEEQSFTRAAGRCFVVQSALSRQIKSLESELGVRLFARTSRKVEVTPAGEAFVEQARLCLQAAERAKVAAAAAHGDIRGSLTIGVIPTVTAVDVAAVLGAFRRSYPEVGVHVRTGGSDEFLRRIAAGELDVGFLGLAEGVTPQGVQMRELSRERLVAVLAEGHRLAGRRRLRLKDLADEPFVDFPEGSSGREQSDLAFDRAGLRREVSLEVNTADLLTGLVRQGLGVALVAPSVAREAPGCVCIPIGDGPVRVEYLAWDSFNPSPAAQAFVDFIPARPAQRPLSLTATTA</sequence>
<dbReference type="InterPro" id="IPR000847">
    <property type="entry name" value="LysR_HTH_N"/>
</dbReference>
<dbReference type="PANTHER" id="PTHR30346:SF30">
    <property type="entry name" value="SMALL NEUTRAL PROTEASE REGULATORY PROTEIN"/>
    <property type="match status" value="1"/>
</dbReference>
<proteinExistence type="inferred from homology"/>
<evidence type="ECO:0000259" key="5">
    <source>
        <dbReference type="PROSITE" id="PS50931"/>
    </source>
</evidence>
<evidence type="ECO:0000313" key="6">
    <source>
        <dbReference type="EMBL" id="MDT0247468.1"/>
    </source>
</evidence>
<evidence type="ECO:0000256" key="3">
    <source>
        <dbReference type="ARBA" id="ARBA00023125"/>
    </source>
</evidence>
<dbReference type="InterPro" id="IPR005119">
    <property type="entry name" value="LysR_subst-bd"/>
</dbReference>
<evidence type="ECO:0000256" key="4">
    <source>
        <dbReference type="ARBA" id="ARBA00023163"/>
    </source>
</evidence>
<keyword evidence="2" id="KW-0805">Transcription regulation</keyword>
<protein>
    <submittedName>
        <fullName evidence="6">LysR family transcriptional regulator</fullName>
    </submittedName>
</protein>
<dbReference type="GO" id="GO:0032993">
    <property type="term" value="C:protein-DNA complex"/>
    <property type="evidence" value="ECO:0007669"/>
    <property type="project" value="TreeGrafter"/>
</dbReference>
<dbReference type="GO" id="GO:0003700">
    <property type="term" value="F:DNA-binding transcription factor activity"/>
    <property type="evidence" value="ECO:0007669"/>
    <property type="project" value="InterPro"/>
</dbReference>
<dbReference type="Pfam" id="PF00126">
    <property type="entry name" value="HTH_1"/>
    <property type="match status" value="1"/>
</dbReference>
<evidence type="ECO:0000256" key="1">
    <source>
        <dbReference type="ARBA" id="ARBA00009437"/>
    </source>
</evidence>
<comment type="similarity">
    <text evidence="1">Belongs to the LysR transcriptional regulatory family.</text>
</comment>
<dbReference type="PRINTS" id="PR00039">
    <property type="entry name" value="HTHLYSR"/>
</dbReference>
<dbReference type="AlphaFoldDB" id="A0AAE4FYY6"/>
<dbReference type="Proteomes" id="UP001180729">
    <property type="component" value="Unassembled WGS sequence"/>
</dbReference>
<evidence type="ECO:0000256" key="2">
    <source>
        <dbReference type="ARBA" id="ARBA00023015"/>
    </source>
</evidence>
<reference evidence="6" key="1">
    <citation type="submission" date="2022-06" db="EMBL/GenBank/DDBJ databases">
        <title>Draft Genome Sequences of Three Actinomyces oris Strains, Isolated from Healthy Human Feces.</title>
        <authorList>
            <person name="Ye Y."/>
            <person name="Liu C."/>
            <person name="Zhao J."/>
            <person name="Xu J."/>
            <person name="Huang H."/>
            <person name="Wang B."/>
            <person name="Wei J."/>
            <person name="Jing X."/>
        </authorList>
    </citation>
    <scope>NUCLEOTIDE SEQUENCE</scope>
    <source>
        <strain evidence="6">CNGBCC1803368</strain>
    </source>
</reference>
<keyword evidence="4" id="KW-0804">Transcription</keyword>
<dbReference type="PROSITE" id="PS50931">
    <property type="entry name" value="HTH_LYSR"/>
    <property type="match status" value="1"/>
</dbReference>
<gene>
    <name evidence="6" type="ORF">RMW62_00010</name>
</gene>
<name>A0AAE4FYY6_9ACTO</name>
<dbReference type="InterPro" id="IPR036388">
    <property type="entry name" value="WH-like_DNA-bd_sf"/>
</dbReference>
<feature type="domain" description="HTH lysR-type" evidence="5">
    <location>
        <begin position="1"/>
        <end position="58"/>
    </location>
</feature>